<dbReference type="GO" id="GO:0060335">
    <property type="term" value="P:positive regulation of type II interferon-mediated signaling pathway"/>
    <property type="evidence" value="ECO:0007669"/>
    <property type="project" value="TreeGrafter"/>
</dbReference>
<keyword evidence="5" id="KW-0539">Nucleus</keyword>
<reference evidence="7" key="3">
    <citation type="submission" date="2025-09" db="UniProtKB">
        <authorList>
            <consortium name="Ensembl"/>
        </authorList>
    </citation>
    <scope>IDENTIFICATION</scope>
</reference>
<dbReference type="GO" id="GO:0005634">
    <property type="term" value="C:nucleus"/>
    <property type="evidence" value="ECO:0007669"/>
    <property type="project" value="UniProtKB-SubCell"/>
</dbReference>
<sequence length="303" mass="33384">MARYIAIKCKVNSVDWKDVKNRLKFGCLIRLEEEEQQQQQKMGENVGDKVESKLYFKKMLPDGVVVAVYKDDLCTHPVDVVVNASNEDLKHNGGLAWALLKAAGPELQQECDELVKKNGSLQPGCVVITGAGKLPCKNVVHAVGPRWRKDEAEQCVCLLRQAVKKSLQLAETFNHRSIALPAISGGIFGFPLELCTYSIVASIKETLEESKGDSSLKEVHLVGDAEGTVQALSEAVKKVFAAELSSLILQTSSSGNLKMRESQKEERKEDLQMARDDLQMITTDEGLCIQVEEKNVQEATVGL</sequence>
<keyword evidence="8" id="KW-1185">Reference proteome</keyword>
<proteinExistence type="predicted"/>
<dbReference type="SMART" id="SM00506">
    <property type="entry name" value="A1pp"/>
    <property type="match status" value="1"/>
</dbReference>
<evidence type="ECO:0000313" key="7">
    <source>
        <dbReference type="Ensembl" id="ENSSHBP00005002463.1"/>
    </source>
</evidence>
<dbReference type="Gene3D" id="3.40.220.10">
    <property type="entry name" value="Leucine Aminopeptidase, subunit E, domain 1"/>
    <property type="match status" value="1"/>
</dbReference>
<dbReference type="Pfam" id="PF01661">
    <property type="entry name" value="Macro"/>
    <property type="match status" value="1"/>
</dbReference>
<reference evidence="7 8" key="1">
    <citation type="submission" date="2019-11" db="EMBL/GenBank/DDBJ databases">
        <title>Strigops habroptila (kakapo) genome, bStrHab1, primary haplotype, v2.</title>
        <authorList>
            <person name="Jarvis E.D."/>
            <person name="Howard J."/>
            <person name="Rhie A."/>
            <person name="Phillippy A."/>
            <person name="Korlach J."/>
            <person name="Digby A."/>
            <person name="Iorns D."/>
            <person name="Eason D."/>
            <person name="Robertson B."/>
            <person name="Raemaekers T."/>
            <person name="Howe K."/>
            <person name="Lewin H."/>
            <person name="Damas J."/>
            <person name="Hastie A."/>
            <person name="Tracey A."/>
            <person name="Chow W."/>
            <person name="Fedrigo O."/>
        </authorList>
    </citation>
    <scope>NUCLEOTIDE SEQUENCE [LARGE SCALE GENOMIC DNA]</scope>
</reference>
<dbReference type="GO" id="GO:0010629">
    <property type="term" value="P:negative regulation of gene expression"/>
    <property type="evidence" value="ECO:0007669"/>
    <property type="project" value="TreeGrafter"/>
</dbReference>
<dbReference type="InterPro" id="IPR043472">
    <property type="entry name" value="Macro_dom-like"/>
</dbReference>
<dbReference type="GO" id="GO:0003714">
    <property type="term" value="F:transcription corepressor activity"/>
    <property type="evidence" value="ECO:0007669"/>
    <property type="project" value="TreeGrafter"/>
</dbReference>
<dbReference type="Proteomes" id="UP000472266">
    <property type="component" value="Chromosome 6"/>
</dbReference>
<evidence type="ECO:0000256" key="5">
    <source>
        <dbReference type="ARBA" id="ARBA00023242"/>
    </source>
</evidence>
<name>A0A672TKB2_STRHB</name>
<comment type="subcellular location">
    <subcellularLocation>
        <location evidence="1">Nucleus</location>
    </subcellularLocation>
</comment>
<dbReference type="InParanoid" id="A0A672TKB2"/>
<evidence type="ECO:0000256" key="3">
    <source>
        <dbReference type="ARBA" id="ARBA00022679"/>
    </source>
</evidence>
<dbReference type="InterPro" id="IPR002589">
    <property type="entry name" value="Macro_dom"/>
</dbReference>
<evidence type="ECO:0000256" key="4">
    <source>
        <dbReference type="ARBA" id="ARBA00023027"/>
    </source>
</evidence>
<protein>
    <recommendedName>
        <fullName evidence="6">Macro domain-containing protein</fullName>
    </recommendedName>
</protein>
<keyword evidence="2" id="KW-0328">Glycosyltransferase</keyword>
<dbReference type="GeneTree" id="ENSGT00940000154311"/>
<dbReference type="CDD" id="cd02907">
    <property type="entry name" value="Macro_Af1521_BAL-like"/>
    <property type="match status" value="1"/>
</dbReference>
<keyword evidence="3" id="KW-0808">Transferase</keyword>
<evidence type="ECO:0000259" key="6">
    <source>
        <dbReference type="PROSITE" id="PS51154"/>
    </source>
</evidence>
<reference evidence="7" key="2">
    <citation type="submission" date="2025-08" db="UniProtKB">
        <authorList>
            <consortium name="Ensembl"/>
        </authorList>
    </citation>
    <scope>IDENTIFICATION</scope>
</reference>
<keyword evidence="4" id="KW-0520">NAD</keyword>
<dbReference type="GO" id="GO:0005737">
    <property type="term" value="C:cytoplasm"/>
    <property type="evidence" value="ECO:0007669"/>
    <property type="project" value="TreeGrafter"/>
</dbReference>
<dbReference type="InterPro" id="IPR052056">
    <property type="entry name" value="Mono-ARTD/PARP"/>
</dbReference>
<dbReference type="SUPFAM" id="SSF52949">
    <property type="entry name" value="Macro domain-like"/>
    <property type="match status" value="1"/>
</dbReference>
<feature type="domain" description="Macro" evidence="6">
    <location>
        <begin position="53"/>
        <end position="240"/>
    </location>
</feature>
<dbReference type="GO" id="GO:0044389">
    <property type="term" value="F:ubiquitin-like protein ligase binding"/>
    <property type="evidence" value="ECO:0007669"/>
    <property type="project" value="TreeGrafter"/>
</dbReference>
<dbReference type="PANTHER" id="PTHR14453:SF70">
    <property type="entry name" value="PROTEIN MONO-ADP-RIBOSYLTRANSFERASE PARP9"/>
    <property type="match status" value="1"/>
</dbReference>
<dbReference type="AlphaFoldDB" id="A0A672TKB2"/>
<accession>A0A672TKB2</accession>
<dbReference type="Ensembl" id="ENSSHBT00005003049.1">
    <property type="protein sequence ID" value="ENSSHBP00005002463.1"/>
    <property type="gene ID" value="ENSSHBG00005002292.1"/>
</dbReference>
<evidence type="ECO:0000256" key="1">
    <source>
        <dbReference type="ARBA" id="ARBA00004123"/>
    </source>
</evidence>
<dbReference type="OMA" id="NIYWALE"/>
<organism evidence="7 8">
    <name type="scientific">Strigops habroptila</name>
    <name type="common">Kakapo</name>
    <dbReference type="NCBI Taxonomy" id="2489341"/>
    <lineage>
        <taxon>Eukaryota</taxon>
        <taxon>Metazoa</taxon>
        <taxon>Chordata</taxon>
        <taxon>Craniata</taxon>
        <taxon>Vertebrata</taxon>
        <taxon>Euteleostomi</taxon>
        <taxon>Archelosauria</taxon>
        <taxon>Archosauria</taxon>
        <taxon>Dinosauria</taxon>
        <taxon>Saurischia</taxon>
        <taxon>Theropoda</taxon>
        <taxon>Coelurosauria</taxon>
        <taxon>Aves</taxon>
        <taxon>Neognathae</taxon>
        <taxon>Neoaves</taxon>
        <taxon>Telluraves</taxon>
        <taxon>Australaves</taxon>
        <taxon>Psittaciformes</taxon>
        <taxon>Psittacidae</taxon>
        <taxon>Strigops</taxon>
    </lineage>
</organism>
<dbReference type="PANTHER" id="PTHR14453">
    <property type="entry name" value="PARP/ZINC FINGER CCCH TYPE DOMAIN CONTAINING PROTEIN"/>
    <property type="match status" value="1"/>
</dbReference>
<dbReference type="PROSITE" id="PS51154">
    <property type="entry name" value="MACRO"/>
    <property type="match status" value="1"/>
</dbReference>
<dbReference type="GO" id="GO:0003950">
    <property type="term" value="F:NAD+ poly-ADP-ribosyltransferase activity"/>
    <property type="evidence" value="ECO:0007669"/>
    <property type="project" value="TreeGrafter"/>
</dbReference>
<evidence type="ECO:0000313" key="8">
    <source>
        <dbReference type="Proteomes" id="UP000472266"/>
    </source>
</evidence>
<dbReference type="GO" id="GO:1990404">
    <property type="term" value="F:NAD+-protein mono-ADP-ribosyltransferase activity"/>
    <property type="evidence" value="ECO:0007669"/>
    <property type="project" value="TreeGrafter"/>
</dbReference>
<dbReference type="GO" id="GO:0070212">
    <property type="term" value="P:protein poly-ADP-ribosylation"/>
    <property type="evidence" value="ECO:0007669"/>
    <property type="project" value="TreeGrafter"/>
</dbReference>
<evidence type="ECO:0000256" key="2">
    <source>
        <dbReference type="ARBA" id="ARBA00022676"/>
    </source>
</evidence>